<proteinExistence type="predicted"/>
<evidence type="ECO:0000313" key="4">
    <source>
        <dbReference type="EMBL" id="KAA8485332.1"/>
    </source>
</evidence>
<dbReference type="EMBL" id="VWNE01000005">
    <property type="protein sequence ID" value="KAA8485332.1"/>
    <property type="molecule type" value="Genomic_DNA"/>
</dbReference>
<dbReference type="Proteomes" id="UP000290848">
    <property type="component" value="Unassembled WGS sequence"/>
</dbReference>
<evidence type="ECO:0000256" key="1">
    <source>
        <dbReference type="SAM" id="MobiDB-lite"/>
    </source>
</evidence>
<evidence type="ECO:0000256" key="2">
    <source>
        <dbReference type="SAM" id="SignalP"/>
    </source>
</evidence>
<feature type="signal peptide" evidence="2">
    <location>
        <begin position="1"/>
        <end position="18"/>
    </location>
</feature>
<accession>A0A4Q0M9Y0</accession>
<protein>
    <submittedName>
        <fullName evidence="5">DUF4296 domain-containing protein</fullName>
    </submittedName>
</protein>
<keyword evidence="2" id="KW-0732">Signal</keyword>
<organism evidence="5 6">
    <name type="scientific">Arcticibacter tournemirensis</name>
    <dbReference type="NCBI Taxonomy" id="699437"/>
    <lineage>
        <taxon>Bacteria</taxon>
        <taxon>Pseudomonadati</taxon>
        <taxon>Bacteroidota</taxon>
        <taxon>Sphingobacteriia</taxon>
        <taxon>Sphingobacteriales</taxon>
        <taxon>Sphingobacteriaceae</taxon>
        <taxon>Arcticibacter</taxon>
    </lineage>
</organism>
<feature type="chain" id="PRO_5044607758" evidence="2">
    <location>
        <begin position="19"/>
        <end position="190"/>
    </location>
</feature>
<sequence length="190" mass="22230">MKRLLALFFLINFFSACSWDDVPDGIIKQDEMINVLIDIHLADGYASVYYADSSRGTVDAMYRSVYKKYDTDSVQVRKSLQYYTRHPDKLQLMYEQVNDSLKRIDAEARAVDEKRFKAEQQKLKDSLMMKEELKRDSINKGFRIDTLPYWPFNKFIVKKDTTSRKRNMVAGPPADTLLRPARPLRKISAQ</sequence>
<dbReference type="Pfam" id="PF14129">
    <property type="entry name" value="DUF4296"/>
    <property type="match status" value="1"/>
</dbReference>
<dbReference type="PROSITE" id="PS51257">
    <property type="entry name" value="PROKAR_LIPOPROTEIN"/>
    <property type="match status" value="1"/>
</dbReference>
<gene>
    <name evidence="5" type="ORF">EKH83_09065</name>
    <name evidence="4" type="ORF">F1649_04220</name>
</gene>
<evidence type="ECO:0000259" key="3">
    <source>
        <dbReference type="Pfam" id="PF14129"/>
    </source>
</evidence>
<dbReference type="AlphaFoldDB" id="A0A4Q0M9Y0"/>
<evidence type="ECO:0000313" key="7">
    <source>
        <dbReference type="Proteomes" id="UP000322918"/>
    </source>
</evidence>
<comment type="caution">
    <text evidence="5">The sequence shown here is derived from an EMBL/GenBank/DDBJ whole genome shotgun (WGS) entry which is preliminary data.</text>
</comment>
<dbReference type="OrthoDB" id="678784at2"/>
<name>A0A4Q0M9Y0_9SPHI</name>
<keyword evidence="7" id="KW-1185">Reference proteome</keyword>
<dbReference type="RefSeq" id="WP_128769103.1">
    <property type="nucleotide sequence ID" value="NZ_RXOC01000005.1"/>
</dbReference>
<reference evidence="5 6" key="1">
    <citation type="submission" date="2018-12" db="EMBL/GenBank/DDBJ databases">
        <title>The Draft Genome Sequence of the Soil Bacterium Pedobacter tournemirensis R1.</title>
        <authorList>
            <person name="He J."/>
        </authorList>
    </citation>
    <scope>NUCLEOTIDE SEQUENCE [LARGE SCALE GENOMIC DNA]</scope>
    <source>
        <strain evidence="5 6">R1</strain>
    </source>
</reference>
<dbReference type="InterPro" id="IPR025381">
    <property type="entry name" value="DUF4296"/>
</dbReference>
<dbReference type="Proteomes" id="UP000322918">
    <property type="component" value="Unassembled WGS sequence"/>
</dbReference>
<reference evidence="4 7" key="2">
    <citation type="submission" date="2019-09" db="EMBL/GenBank/DDBJ databases">
        <title>Pararcticibacter amylolyticus gen. nov., sp. nov., isolated from a rottenly hemp rope, and reclassification of Pedobacter tournemirensis as Pararcticibacter tournemirensis comb. nov.</title>
        <authorList>
            <person name="Cai Y."/>
        </authorList>
    </citation>
    <scope>NUCLEOTIDE SEQUENCE [LARGE SCALE GENOMIC DNA]</scope>
    <source>
        <strain evidence="4 7">TF5-37.2-LB10</strain>
    </source>
</reference>
<feature type="region of interest" description="Disordered" evidence="1">
    <location>
        <begin position="166"/>
        <end position="190"/>
    </location>
</feature>
<evidence type="ECO:0000313" key="5">
    <source>
        <dbReference type="EMBL" id="RXF70030.1"/>
    </source>
</evidence>
<dbReference type="EMBL" id="RXOC01000005">
    <property type="protein sequence ID" value="RXF70030.1"/>
    <property type="molecule type" value="Genomic_DNA"/>
</dbReference>
<feature type="domain" description="DUF4296" evidence="3">
    <location>
        <begin position="23"/>
        <end position="104"/>
    </location>
</feature>
<evidence type="ECO:0000313" key="6">
    <source>
        <dbReference type="Proteomes" id="UP000290848"/>
    </source>
</evidence>